<sequence length="75" mass="8492">MGFRCHFRPCLHPGHKEQSEEFRAITHLHKGDGSDETRRTSGKDGAGKPRRKTEKTRKKVLCLRPTSRPGILPTA</sequence>
<dbReference type="EMBL" id="JANPWB010000013">
    <property type="protein sequence ID" value="KAJ1104888.1"/>
    <property type="molecule type" value="Genomic_DNA"/>
</dbReference>
<feature type="region of interest" description="Disordered" evidence="1">
    <location>
        <begin position="28"/>
        <end position="59"/>
    </location>
</feature>
<gene>
    <name evidence="2" type="ORF">NDU88_002296</name>
</gene>
<feature type="compositionally biased region" description="Basic and acidic residues" evidence="1">
    <location>
        <begin position="28"/>
        <end position="47"/>
    </location>
</feature>
<evidence type="ECO:0000313" key="2">
    <source>
        <dbReference type="EMBL" id="KAJ1104888.1"/>
    </source>
</evidence>
<dbReference type="Proteomes" id="UP001066276">
    <property type="component" value="Chromosome 9"/>
</dbReference>
<protein>
    <submittedName>
        <fullName evidence="2">Uncharacterized protein</fullName>
    </submittedName>
</protein>
<proteinExistence type="predicted"/>
<keyword evidence="3" id="KW-1185">Reference proteome</keyword>
<name>A0AAV7MMR4_PLEWA</name>
<feature type="compositionally biased region" description="Basic residues" evidence="1">
    <location>
        <begin position="48"/>
        <end position="59"/>
    </location>
</feature>
<dbReference type="AlphaFoldDB" id="A0AAV7MMR4"/>
<accession>A0AAV7MMR4</accession>
<reference evidence="2" key="1">
    <citation type="journal article" date="2022" name="bioRxiv">
        <title>Sequencing and chromosome-scale assembly of the giantPleurodeles waltlgenome.</title>
        <authorList>
            <person name="Brown T."/>
            <person name="Elewa A."/>
            <person name="Iarovenko S."/>
            <person name="Subramanian E."/>
            <person name="Araus A.J."/>
            <person name="Petzold A."/>
            <person name="Susuki M."/>
            <person name="Suzuki K.-i.T."/>
            <person name="Hayashi T."/>
            <person name="Toyoda A."/>
            <person name="Oliveira C."/>
            <person name="Osipova E."/>
            <person name="Leigh N.D."/>
            <person name="Simon A."/>
            <person name="Yun M.H."/>
        </authorList>
    </citation>
    <scope>NUCLEOTIDE SEQUENCE</scope>
    <source>
        <strain evidence="2">20211129_DDA</strain>
        <tissue evidence="2">Liver</tissue>
    </source>
</reference>
<comment type="caution">
    <text evidence="2">The sequence shown here is derived from an EMBL/GenBank/DDBJ whole genome shotgun (WGS) entry which is preliminary data.</text>
</comment>
<evidence type="ECO:0000256" key="1">
    <source>
        <dbReference type="SAM" id="MobiDB-lite"/>
    </source>
</evidence>
<evidence type="ECO:0000313" key="3">
    <source>
        <dbReference type="Proteomes" id="UP001066276"/>
    </source>
</evidence>
<organism evidence="2 3">
    <name type="scientific">Pleurodeles waltl</name>
    <name type="common">Iberian ribbed newt</name>
    <dbReference type="NCBI Taxonomy" id="8319"/>
    <lineage>
        <taxon>Eukaryota</taxon>
        <taxon>Metazoa</taxon>
        <taxon>Chordata</taxon>
        <taxon>Craniata</taxon>
        <taxon>Vertebrata</taxon>
        <taxon>Euteleostomi</taxon>
        <taxon>Amphibia</taxon>
        <taxon>Batrachia</taxon>
        <taxon>Caudata</taxon>
        <taxon>Salamandroidea</taxon>
        <taxon>Salamandridae</taxon>
        <taxon>Pleurodelinae</taxon>
        <taxon>Pleurodeles</taxon>
    </lineage>
</organism>